<reference evidence="1 2" key="1">
    <citation type="submission" date="2017-09" db="EMBL/GenBank/DDBJ databases">
        <title>WGS assembly of Aquilegia coerulea Goldsmith.</title>
        <authorList>
            <person name="Hodges S."/>
            <person name="Kramer E."/>
            <person name="Nordborg M."/>
            <person name="Tomkins J."/>
            <person name="Borevitz J."/>
            <person name="Derieg N."/>
            <person name="Yan J."/>
            <person name="Mihaltcheva S."/>
            <person name="Hayes R.D."/>
            <person name="Rokhsar D."/>
        </authorList>
    </citation>
    <scope>NUCLEOTIDE SEQUENCE [LARGE SCALE GENOMIC DNA]</scope>
    <source>
        <strain evidence="2">cv. Goldsmith</strain>
    </source>
</reference>
<dbReference type="Proteomes" id="UP000230069">
    <property type="component" value="Unassembled WGS sequence"/>
</dbReference>
<evidence type="ECO:0008006" key="3">
    <source>
        <dbReference type="Google" id="ProtNLM"/>
    </source>
</evidence>
<proteinExistence type="predicted"/>
<evidence type="ECO:0000313" key="1">
    <source>
        <dbReference type="EMBL" id="PIA42571.1"/>
    </source>
</evidence>
<dbReference type="AlphaFoldDB" id="A0A2G5DGB4"/>
<gene>
    <name evidence="1" type="ORF">AQUCO_02000191v1</name>
</gene>
<organism evidence="1 2">
    <name type="scientific">Aquilegia coerulea</name>
    <name type="common">Rocky mountain columbine</name>
    <dbReference type="NCBI Taxonomy" id="218851"/>
    <lineage>
        <taxon>Eukaryota</taxon>
        <taxon>Viridiplantae</taxon>
        <taxon>Streptophyta</taxon>
        <taxon>Embryophyta</taxon>
        <taxon>Tracheophyta</taxon>
        <taxon>Spermatophyta</taxon>
        <taxon>Magnoliopsida</taxon>
        <taxon>Ranunculales</taxon>
        <taxon>Ranunculaceae</taxon>
        <taxon>Thalictroideae</taxon>
        <taxon>Aquilegia</taxon>
    </lineage>
</organism>
<dbReference type="EMBL" id="KZ305037">
    <property type="protein sequence ID" value="PIA42572.1"/>
    <property type="molecule type" value="Genomic_DNA"/>
</dbReference>
<keyword evidence="2" id="KW-1185">Reference proteome</keyword>
<evidence type="ECO:0000313" key="2">
    <source>
        <dbReference type="Proteomes" id="UP000230069"/>
    </source>
</evidence>
<accession>A0A2G5DGB4</accession>
<protein>
    <recommendedName>
        <fullName evidence="3">FBD domain-containing protein</fullName>
    </recommendedName>
</protein>
<name>A0A2G5DGB4_AQUCA</name>
<sequence length="144" mass="16729">MSTFSFGDVEFLKLYTNFSDIEMQFIASFLKRFSNLKFLAIPRSSWNDCRSFPQSNVSTSYWESQNLEFVPHLKIVEISLSPGNALELVKYFIKNGEMKYLFVPFSEKLWSSDELIGMIQDLKKDKATARPVVVFKQETLIRSS</sequence>
<dbReference type="EMBL" id="KZ305037">
    <property type="protein sequence ID" value="PIA42571.1"/>
    <property type="molecule type" value="Genomic_DNA"/>
</dbReference>